<evidence type="ECO:0000256" key="5">
    <source>
        <dbReference type="ARBA" id="ARBA00022833"/>
    </source>
</evidence>
<dbReference type="InterPro" id="IPR013088">
    <property type="entry name" value="Znf_NHR/GATA"/>
</dbReference>
<keyword evidence="6" id="KW-0805">Transcription regulation</keyword>
<dbReference type="GO" id="GO:0008270">
    <property type="term" value="F:zinc ion binding"/>
    <property type="evidence" value="ECO:0007669"/>
    <property type="project" value="UniProtKB-KW"/>
</dbReference>
<comment type="subcellular location">
    <subcellularLocation>
        <location evidence="1">Nucleus</location>
    </subcellularLocation>
</comment>
<dbReference type="PROSITE" id="PS00344">
    <property type="entry name" value="GATA_ZN_FINGER_1"/>
    <property type="match status" value="1"/>
</dbReference>
<protein>
    <recommendedName>
        <fullName evidence="14">GATA-type domain-containing protein</fullName>
    </recommendedName>
</protein>
<evidence type="ECO:0000256" key="10">
    <source>
        <dbReference type="ARBA" id="ARBA00023242"/>
    </source>
</evidence>
<evidence type="ECO:0000313" key="15">
    <source>
        <dbReference type="EMBL" id="QCE11060.1"/>
    </source>
</evidence>
<keyword evidence="4 12" id="KW-0863">Zinc-finger</keyword>
<keyword evidence="10" id="KW-0539">Nucleus</keyword>
<feature type="domain" description="GATA-type" evidence="14">
    <location>
        <begin position="137"/>
        <end position="173"/>
    </location>
</feature>
<feature type="compositionally biased region" description="Basic and acidic residues" evidence="13">
    <location>
        <begin position="73"/>
        <end position="82"/>
    </location>
</feature>
<evidence type="ECO:0000256" key="8">
    <source>
        <dbReference type="ARBA" id="ARBA00023159"/>
    </source>
</evidence>
<evidence type="ECO:0000256" key="2">
    <source>
        <dbReference type="ARBA" id="ARBA00005694"/>
    </source>
</evidence>
<name>A0A4D6NAZ4_VIGUN</name>
<evidence type="ECO:0000256" key="12">
    <source>
        <dbReference type="PROSITE-ProRule" id="PRU00094"/>
    </source>
</evidence>
<evidence type="ECO:0000256" key="11">
    <source>
        <dbReference type="ARBA" id="ARBA00055020"/>
    </source>
</evidence>
<dbReference type="InterPro" id="IPR000679">
    <property type="entry name" value="Znf_GATA"/>
</dbReference>
<organism evidence="15 16">
    <name type="scientific">Vigna unguiculata</name>
    <name type="common">Cowpea</name>
    <dbReference type="NCBI Taxonomy" id="3917"/>
    <lineage>
        <taxon>Eukaryota</taxon>
        <taxon>Viridiplantae</taxon>
        <taxon>Streptophyta</taxon>
        <taxon>Embryophyta</taxon>
        <taxon>Tracheophyta</taxon>
        <taxon>Spermatophyta</taxon>
        <taxon>Magnoliopsida</taxon>
        <taxon>eudicotyledons</taxon>
        <taxon>Gunneridae</taxon>
        <taxon>Pentapetalae</taxon>
        <taxon>rosids</taxon>
        <taxon>fabids</taxon>
        <taxon>Fabales</taxon>
        <taxon>Fabaceae</taxon>
        <taxon>Papilionoideae</taxon>
        <taxon>50 kb inversion clade</taxon>
        <taxon>NPAAA clade</taxon>
        <taxon>indigoferoid/millettioid clade</taxon>
        <taxon>Phaseoleae</taxon>
        <taxon>Vigna</taxon>
    </lineage>
</organism>
<dbReference type="Proteomes" id="UP000501690">
    <property type="component" value="Linkage Group LG10"/>
</dbReference>
<dbReference type="Gene3D" id="3.30.50.10">
    <property type="entry name" value="Erythroid Transcription Factor GATA-1, subunit A"/>
    <property type="match status" value="1"/>
</dbReference>
<dbReference type="CDD" id="cd00202">
    <property type="entry name" value="ZnF_GATA"/>
    <property type="match status" value="1"/>
</dbReference>
<evidence type="ECO:0000256" key="13">
    <source>
        <dbReference type="SAM" id="MobiDB-lite"/>
    </source>
</evidence>
<keyword evidence="5" id="KW-0862">Zinc</keyword>
<dbReference type="AlphaFoldDB" id="A0A4D6NAZ4"/>
<sequence length="212" mass="24998">MTVAHPNNECNEKDHQIFNIDKDLSSFDNLEYLEQPLCVPHDSLQNLDYWFSLWSSTDPISIDFMISNSSEYQKKESQQHDNIEDDNEDDETEKRRSNMQINHGCLQYLLKLDNKSIKFRKCRTKFRKKMVCANEVKDEGRKCSHCESTDTPQWRTGPSGPKSLCNACGVRYKSGRLFQEYRPAKSPTYDVKKHSNLHKERLRMTHYHGSRR</sequence>
<keyword evidence="16" id="KW-1185">Reference proteome</keyword>
<dbReference type="GO" id="GO:0006355">
    <property type="term" value="P:regulation of DNA-templated transcription"/>
    <property type="evidence" value="ECO:0007669"/>
    <property type="project" value="InterPro"/>
</dbReference>
<evidence type="ECO:0000256" key="1">
    <source>
        <dbReference type="ARBA" id="ARBA00004123"/>
    </source>
</evidence>
<comment type="function">
    <text evidence="11">Transcriptional activator that specifically binds 5'-GATA-3' or 5'-GAT-3' motifs within gene promoters. May be involved in the regulation of some light-responsive genes.</text>
</comment>
<feature type="region of interest" description="Disordered" evidence="13">
    <location>
        <begin position="73"/>
        <end position="97"/>
    </location>
</feature>
<keyword evidence="8" id="KW-0010">Activator</keyword>
<reference evidence="15 16" key="1">
    <citation type="submission" date="2019-04" db="EMBL/GenBank/DDBJ databases">
        <title>An improved genome assembly and genetic linkage map for asparagus bean, Vigna unguiculata ssp. sesquipedialis.</title>
        <authorList>
            <person name="Xia Q."/>
            <person name="Zhang R."/>
            <person name="Dong Y."/>
        </authorList>
    </citation>
    <scope>NUCLEOTIDE SEQUENCE [LARGE SCALE GENOMIC DNA]</scope>
    <source>
        <tissue evidence="15">Leaf</tissue>
    </source>
</reference>
<evidence type="ECO:0000259" key="14">
    <source>
        <dbReference type="PROSITE" id="PS50114"/>
    </source>
</evidence>
<dbReference type="Pfam" id="PF00320">
    <property type="entry name" value="GATA"/>
    <property type="match status" value="1"/>
</dbReference>
<dbReference type="SMART" id="SM00401">
    <property type="entry name" value="ZnF_GATA"/>
    <property type="match status" value="1"/>
</dbReference>
<dbReference type="PANTHER" id="PTHR45658">
    <property type="entry name" value="GATA TRANSCRIPTION FACTOR"/>
    <property type="match status" value="1"/>
</dbReference>
<dbReference type="SUPFAM" id="SSF57716">
    <property type="entry name" value="Glucocorticoid receptor-like (DNA-binding domain)"/>
    <property type="match status" value="1"/>
</dbReference>
<comment type="similarity">
    <text evidence="2">Belongs to the type IV zinc-finger family. Class A subfamily.</text>
</comment>
<evidence type="ECO:0000256" key="9">
    <source>
        <dbReference type="ARBA" id="ARBA00023163"/>
    </source>
</evidence>
<dbReference type="FunFam" id="3.30.50.10:FF:000025">
    <property type="entry name" value="GATA transcription factor"/>
    <property type="match status" value="1"/>
</dbReference>
<keyword evidence="3" id="KW-0479">Metal-binding</keyword>
<evidence type="ECO:0000256" key="4">
    <source>
        <dbReference type="ARBA" id="ARBA00022771"/>
    </source>
</evidence>
<dbReference type="GO" id="GO:0043565">
    <property type="term" value="F:sequence-specific DNA binding"/>
    <property type="evidence" value="ECO:0007669"/>
    <property type="project" value="InterPro"/>
</dbReference>
<dbReference type="InterPro" id="IPR051140">
    <property type="entry name" value="GATA_TF"/>
</dbReference>
<evidence type="ECO:0000313" key="16">
    <source>
        <dbReference type="Proteomes" id="UP000501690"/>
    </source>
</evidence>
<accession>A0A4D6NAZ4</accession>
<keyword evidence="9" id="KW-0804">Transcription</keyword>
<proteinExistence type="inferred from homology"/>
<gene>
    <name evidence="15" type="ORF">DEO72_LG10g2293</name>
</gene>
<dbReference type="GO" id="GO:0030154">
    <property type="term" value="P:cell differentiation"/>
    <property type="evidence" value="ECO:0007669"/>
    <property type="project" value="TreeGrafter"/>
</dbReference>
<dbReference type="GO" id="GO:0005634">
    <property type="term" value="C:nucleus"/>
    <property type="evidence" value="ECO:0007669"/>
    <property type="project" value="UniProtKB-SubCell"/>
</dbReference>
<evidence type="ECO:0000256" key="7">
    <source>
        <dbReference type="ARBA" id="ARBA00023125"/>
    </source>
</evidence>
<dbReference type="EMBL" id="CP039354">
    <property type="protein sequence ID" value="QCE11060.1"/>
    <property type="molecule type" value="Genomic_DNA"/>
</dbReference>
<dbReference type="PROSITE" id="PS50114">
    <property type="entry name" value="GATA_ZN_FINGER_2"/>
    <property type="match status" value="1"/>
</dbReference>
<keyword evidence="7" id="KW-0238">DNA-binding</keyword>
<evidence type="ECO:0000256" key="6">
    <source>
        <dbReference type="ARBA" id="ARBA00023015"/>
    </source>
</evidence>
<evidence type="ECO:0000256" key="3">
    <source>
        <dbReference type="ARBA" id="ARBA00022723"/>
    </source>
</evidence>
<dbReference type="PANTHER" id="PTHR45658:SF18">
    <property type="entry name" value="PROTEIN GAT2"/>
    <property type="match status" value="1"/>
</dbReference>